<dbReference type="Gene3D" id="1.20.950.20">
    <property type="entry name" value="Transmembrane di-heme cytochromes, Chain C"/>
    <property type="match status" value="1"/>
</dbReference>
<sequence length="347" mass="39140">MGSRSHVLRAVLWAAVFTAALAAMIVLGSRNLAHFDAALVGYTFATLFATFGITYRYVMWLQRPPTRMYWRRGWQAFLSPRSFFGNLARLAQRTGTEVAGNRFIFRRGALRGLAHWLLMWGCILAAAITFPLVWGWIHFETVPGDLETYRTFVFGFAAGDFPIDSWFAFLVFHGLVWSSFLVLAGVMLAFRRRMVDHGAAAVQQFAEDILPLVLLGAISVTGLMLTVSYTWLRGYAYDFLAILHAATVIVTLLWLPFGKLFHIFQRPAQFGVGFYKDAGARSEQARCARCSREFASAAMIRDLITVERELGFRYETSGRAAHYQQICPTCRRALFGLAQGALWRQKG</sequence>
<dbReference type="Proteomes" id="UP000075604">
    <property type="component" value="Unassembled WGS sequence"/>
</dbReference>
<proteinExistence type="predicted"/>
<feature type="transmembrane region" description="Helical" evidence="1">
    <location>
        <begin position="116"/>
        <end position="137"/>
    </location>
</feature>
<keyword evidence="1" id="KW-0812">Transmembrane</keyword>
<reference evidence="2 3" key="1">
    <citation type="submission" date="2014-02" db="EMBL/GenBank/DDBJ databases">
        <title>The small core and large imbalanced accessory genome model reveals a collaborative survival strategy of Sorangium cellulosum strains in nature.</title>
        <authorList>
            <person name="Han K."/>
            <person name="Peng R."/>
            <person name="Blom J."/>
            <person name="Li Y.-Z."/>
        </authorList>
    </citation>
    <scope>NUCLEOTIDE SEQUENCE [LARGE SCALE GENOMIC DNA]</scope>
    <source>
        <strain evidence="2 3">So0157-18</strain>
    </source>
</reference>
<feature type="transmembrane region" description="Helical" evidence="1">
    <location>
        <begin position="209"/>
        <end position="229"/>
    </location>
</feature>
<accession>A0A150PXD3</accession>
<feature type="transmembrane region" description="Helical" evidence="1">
    <location>
        <begin position="39"/>
        <end position="58"/>
    </location>
</feature>
<name>A0A150PXD3_SORCE</name>
<evidence type="ECO:0000313" key="3">
    <source>
        <dbReference type="Proteomes" id="UP000075604"/>
    </source>
</evidence>
<keyword evidence="1" id="KW-1133">Transmembrane helix</keyword>
<feature type="transmembrane region" description="Helical" evidence="1">
    <location>
        <begin position="7"/>
        <end position="27"/>
    </location>
</feature>
<evidence type="ECO:0000313" key="2">
    <source>
        <dbReference type="EMBL" id="KYF60340.1"/>
    </source>
</evidence>
<organism evidence="2 3">
    <name type="scientific">Sorangium cellulosum</name>
    <name type="common">Polyangium cellulosum</name>
    <dbReference type="NCBI Taxonomy" id="56"/>
    <lineage>
        <taxon>Bacteria</taxon>
        <taxon>Pseudomonadati</taxon>
        <taxon>Myxococcota</taxon>
        <taxon>Polyangia</taxon>
        <taxon>Polyangiales</taxon>
        <taxon>Polyangiaceae</taxon>
        <taxon>Sorangium</taxon>
    </lineage>
</organism>
<feature type="transmembrane region" description="Helical" evidence="1">
    <location>
        <begin position="235"/>
        <end position="257"/>
    </location>
</feature>
<protein>
    <submittedName>
        <fullName evidence="2">Uncharacterized protein</fullName>
    </submittedName>
</protein>
<dbReference type="SUPFAM" id="SSF103501">
    <property type="entry name" value="Respiratory nitrate reductase 1 gamma chain"/>
    <property type="match status" value="1"/>
</dbReference>
<feature type="transmembrane region" description="Helical" evidence="1">
    <location>
        <begin position="166"/>
        <end position="188"/>
    </location>
</feature>
<comment type="caution">
    <text evidence="2">The sequence shown here is derived from an EMBL/GenBank/DDBJ whole genome shotgun (WGS) entry which is preliminary data.</text>
</comment>
<dbReference type="InterPro" id="IPR036197">
    <property type="entry name" value="NarG-like_sf"/>
</dbReference>
<evidence type="ECO:0000256" key="1">
    <source>
        <dbReference type="SAM" id="Phobius"/>
    </source>
</evidence>
<keyword evidence="1" id="KW-0472">Membrane</keyword>
<dbReference type="AlphaFoldDB" id="A0A150PXD3"/>
<gene>
    <name evidence="2" type="ORF">BE04_23615</name>
</gene>
<dbReference type="EMBL" id="JELX01000962">
    <property type="protein sequence ID" value="KYF60340.1"/>
    <property type="molecule type" value="Genomic_DNA"/>
</dbReference>